<gene>
    <name evidence="2" type="ORF">GCM10017559_84220</name>
</gene>
<dbReference type="Proteomes" id="UP001499930">
    <property type="component" value="Unassembled WGS sequence"/>
</dbReference>
<reference evidence="3" key="1">
    <citation type="journal article" date="2019" name="Int. J. Syst. Evol. Microbiol.">
        <title>The Global Catalogue of Microorganisms (GCM) 10K type strain sequencing project: providing services to taxonomists for standard genome sequencing and annotation.</title>
        <authorList>
            <consortium name="The Broad Institute Genomics Platform"/>
            <consortium name="The Broad Institute Genome Sequencing Center for Infectious Disease"/>
            <person name="Wu L."/>
            <person name="Ma J."/>
        </authorList>
    </citation>
    <scope>NUCLEOTIDE SEQUENCE [LARGE SCALE GENOMIC DNA]</scope>
    <source>
        <strain evidence="3">JCM 3106</strain>
    </source>
</reference>
<dbReference type="SUPFAM" id="SSF51182">
    <property type="entry name" value="RmlC-like cupins"/>
    <property type="match status" value="1"/>
</dbReference>
<keyword evidence="3" id="KW-1185">Reference proteome</keyword>
<dbReference type="Gene3D" id="2.60.120.10">
    <property type="entry name" value="Jelly Rolls"/>
    <property type="match status" value="1"/>
</dbReference>
<dbReference type="InterPro" id="IPR014710">
    <property type="entry name" value="RmlC-like_jellyroll"/>
</dbReference>
<name>A0ABP6LKZ0_9ACTN</name>
<proteinExistence type="predicted"/>
<protein>
    <submittedName>
        <fullName evidence="2">Cupin domain-containing protein</fullName>
    </submittedName>
</protein>
<organism evidence="2 3">
    <name type="scientific">Streptosporangium longisporum</name>
    <dbReference type="NCBI Taxonomy" id="46187"/>
    <lineage>
        <taxon>Bacteria</taxon>
        <taxon>Bacillati</taxon>
        <taxon>Actinomycetota</taxon>
        <taxon>Actinomycetes</taxon>
        <taxon>Streptosporangiales</taxon>
        <taxon>Streptosporangiaceae</taxon>
        <taxon>Streptosporangium</taxon>
    </lineage>
</organism>
<comment type="caution">
    <text evidence="2">The sequence shown here is derived from an EMBL/GenBank/DDBJ whole genome shotgun (WGS) entry which is preliminary data.</text>
</comment>
<sequence length="117" mass="12013">MIDITALAEEHLSLARQSAHGRSAHTYLDEGTLRQAIIALTAGTVLGEHDAPPAATLHVLSGRVRVVDGEPADGSGTGQGASLSAGQAAAIPQRRHSLEADEDSVVILTSVVNITTT</sequence>
<dbReference type="RefSeq" id="WP_344908347.1">
    <property type="nucleotide sequence ID" value="NZ_BAAAWD010000032.1"/>
</dbReference>
<dbReference type="InterPro" id="IPR011051">
    <property type="entry name" value="RmlC_Cupin_sf"/>
</dbReference>
<accession>A0ABP6LKZ0</accession>
<evidence type="ECO:0000313" key="2">
    <source>
        <dbReference type="EMBL" id="GAA3042362.1"/>
    </source>
</evidence>
<evidence type="ECO:0000313" key="3">
    <source>
        <dbReference type="Proteomes" id="UP001499930"/>
    </source>
</evidence>
<feature type="region of interest" description="Disordered" evidence="1">
    <location>
        <begin position="69"/>
        <end position="88"/>
    </location>
</feature>
<evidence type="ECO:0000256" key="1">
    <source>
        <dbReference type="SAM" id="MobiDB-lite"/>
    </source>
</evidence>
<dbReference type="EMBL" id="BAAAWD010000032">
    <property type="protein sequence ID" value="GAA3042362.1"/>
    <property type="molecule type" value="Genomic_DNA"/>
</dbReference>